<reference evidence="5" key="1">
    <citation type="submission" date="2017-09" db="EMBL/GenBank/DDBJ databases">
        <title>Depth-based differentiation of microbial function through sediment-hosted aquifers and enrichment of novel symbionts in the deep terrestrial subsurface.</title>
        <authorList>
            <person name="Probst A.J."/>
            <person name="Ladd B."/>
            <person name="Jarett J.K."/>
            <person name="Geller-Mcgrath D.E."/>
            <person name="Sieber C.M.K."/>
            <person name="Emerson J.B."/>
            <person name="Anantharaman K."/>
            <person name="Thomas B.C."/>
            <person name="Malmstrom R."/>
            <person name="Stieglmeier M."/>
            <person name="Klingl A."/>
            <person name="Woyke T."/>
            <person name="Ryan C.M."/>
            <person name="Banfield J.F."/>
        </authorList>
    </citation>
    <scope>NUCLEOTIDE SEQUENCE [LARGE SCALE GENOMIC DNA]</scope>
</reference>
<accession>A0A2H0TJ12</accession>
<dbReference type="Pfam" id="PF08241">
    <property type="entry name" value="Methyltransf_11"/>
    <property type="match status" value="1"/>
</dbReference>
<dbReference type="Proteomes" id="UP000228909">
    <property type="component" value="Unassembled WGS sequence"/>
</dbReference>
<dbReference type="GO" id="GO:0008175">
    <property type="term" value="F:tRNA methyltransferase activity"/>
    <property type="evidence" value="ECO:0007669"/>
    <property type="project" value="UniProtKB-ARBA"/>
</dbReference>
<dbReference type="AlphaFoldDB" id="A0A2H0TJ12"/>
<dbReference type="InterPro" id="IPR013216">
    <property type="entry name" value="Methyltransf_11"/>
</dbReference>
<dbReference type="GO" id="GO:0006400">
    <property type="term" value="P:tRNA modification"/>
    <property type="evidence" value="ECO:0007669"/>
    <property type="project" value="UniProtKB-ARBA"/>
</dbReference>
<keyword evidence="1" id="KW-0489">Methyltransferase</keyword>
<organism evidence="4 5">
    <name type="scientific">Candidatus Nealsonbacteria bacterium CG10_big_fil_rev_8_21_14_0_10_37_25</name>
    <dbReference type="NCBI Taxonomy" id="1974711"/>
    <lineage>
        <taxon>Bacteria</taxon>
        <taxon>Candidatus Nealsoniibacteriota</taxon>
    </lineage>
</organism>
<sequence>MQKSYAEYLLKKTIQDYNLIAEQFSRARERIWPEMRFLFDDYLFPGEKILDIGCGNGRFFEVFKEKKVDYFGIDSSEKLIQIARNNYPEGKFQVGDALNLPFPNNFFDKVYSIAVLHHVPSEEFRLQFLKEARRVLKTEGLLILTVWKLFQLKECCLRFKYTILKLIGKSKLDWGGILEPWGKKIKRYYHCFSKKELENLVAKSEFRIKEGGIVKNKKGNRQNIYLIAEK</sequence>
<comment type="caution">
    <text evidence="4">The sequence shown here is derived from an EMBL/GenBank/DDBJ whole genome shotgun (WGS) entry which is preliminary data.</text>
</comment>
<evidence type="ECO:0000259" key="3">
    <source>
        <dbReference type="Pfam" id="PF08241"/>
    </source>
</evidence>
<dbReference type="InterPro" id="IPR029063">
    <property type="entry name" value="SAM-dependent_MTases_sf"/>
</dbReference>
<dbReference type="InterPro" id="IPR051422">
    <property type="entry name" value="AlkB_tRNA_MeTrf/Diox"/>
</dbReference>
<dbReference type="SUPFAM" id="SSF53335">
    <property type="entry name" value="S-adenosyl-L-methionine-dependent methyltransferases"/>
    <property type="match status" value="1"/>
</dbReference>
<dbReference type="EMBL" id="PFCK01000061">
    <property type="protein sequence ID" value="PIR71533.1"/>
    <property type="molecule type" value="Genomic_DNA"/>
</dbReference>
<dbReference type="PANTHER" id="PTHR13069:SF21">
    <property type="entry name" value="ALKYLATED DNA REPAIR PROTEIN ALKB HOMOLOG 8"/>
    <property type="match status" value="1"/>
</dbReference>
<name>A0A2H0TJ12_9BACT</name>
<keyword evidence="2" id="KW-0808">Transferase</keyword>
<protein>
    <recommendedName>
        <fullName evidence="3">Methyltransferase type 11 domain-containing protein</fullName>
    </recommendedName>
</protein>
<dbReference type="CDD" id="cd02440">
    <property type="entry name" value="AdoMet_MTases"/>
    <property type="match status" value="1"/>
</dbReference>
<evidence type="ECO:0000256" key="1">
    <source>
        <dbReference type="ARBA" id="ARBA00022603"/>
    </source>
</evidence>
<evidence type="ECO:0000313" key="4">
    <source>
        <dbReference type="EMBL" id="PIR71533.1"/>
    </source>
</evidence>
<feature type="domain" description="Methyltransferase type 11" evidence="3">
    <location>
        <begin position="50"/>
        <end position="144"/>
    </location>
</feature>
<evidence type="ECO:0000256" key="2">
    <source>
        <dbReference type="ARBA" id="ARBA00022679"/>
    </source>
</evidence>
<dbReference type="Gene3D" id="3.40.50.150">
    <property type="entry name" value="Vaccinia Virus protein VP39"/>
    <property type="match status" value="1"/>
</dbReference>
<proteinExistence type="predicted"/>
<gene>
    <name evidence="4" type="ORF">COU43_02135</name>
</gene>
<dbReference type="GO" id="GO:0032259">
    <property type="term" value="P:methylation"/>
    <property type="evidence" value="ECO:0007669"/>
    <property type="project" value="UniProtKB-KW"/>
</dbReference>
<dbReference type="GO" id="GO:0008757">
    <property type="term" value="F:S-adenosylmethionine-dependent methyltransferase activity"/>
    <property type="evidence" value="ECO:0007669"/>
    <property type="project" value="InterPro"/>
</dbReference>
<evidence type="ECO:0000313" key="5">
    <source>
        <dbReference type="Proteomes" id="UP000228909"/>
    </source>
</evidence>
<dbReference type="PANTHER" id="PTHR13069">
    <property type="entry name" value="ALKYLATED DNA REPAIR PROTEIN ALKB HOMOLOG 8"/>
    <property type="match status" value="1"/>
</dbReference>